<feature type="domain" description="PAS" evidence="2">
    <location>
        <begin position="465"/>
        <end position="504"/>
    </location>
</feature>
<keyword evidence="1" id="KW-1133">Transmembrane helix</keyword>
<organism evidence="3 4">
    <name type="scientific">Catenuloplanes indicus</name>
    <dbReference type="NCBI Taxonomy" id="137267"/>
    <lineage>
        <taxon>Bacteria</taxon>
        <taxon>Bacillati</taxon>
        <taxon>Actinomycetota</taxon>
        <taxon>Actinomycetes</taxon>
        <taxon>Micromonosporales</taxon>
        <taxon>Micromonosporaceae</taxon>
        <taxon>Catenuloplanes</taxon>
    </lineage>
</organism>
<dbReference type="EMBL" id="JAUSUZ010000001">
    <property type="protein sequence ID" value="MDQ0368574.1"/>
    <property type="molecule type" value="Genomic_DNA"/>
</dbReference>
<keyword evidence="1" id="KW-0472">Membrane</keyword>
<feature type="transmembrane region" description="Helical" evidence="1">
    <location>
        <begin position="246"/>
        <end position="264"/>
    </location>
</feature>
<feature type="transmembrane region" description="Helical" evidence="1">
    <location>
        <begin position="150"/>
        <end position="169"/>
    </location>
</feature>
<feature type="transmembrane region" description="Helical" evidence="1">
    <location>
        <begin position="57"/>
        <end position="77"/>
    </location>
</feature>
<dbReference type="SUPFAM" id="SSF55785">
    <property type="entry name" value="PYP-like sensor domain (PAS domain)"/>
    <property type="match status" value="1"/>
</dbReference>
<evidence type="ECO:0000256" key="1">
    <source>
        <dbReference type="SAM" id="Phobius"/>
    </source>
</evidence>
<dbReference type="PROSITE" id="PS50112">
    <property type="entry name" value="PAS"/>
    <property type="match status" value="1"/>
</dbReference>
<comment type="caution">
    <text evidence="3">The sequence shown here is derived from an EMBL/GenBank/DDBJ whole genome shotgun (WGS) entry which is preliminary data.</text>
</comment>
<dbReference type="InterPro" id="IPR035965">
    <property type="entry name" value="PAS-like_dom_sf"/>
</dbReference>
<dbReference type="InterPro" id="IPR000014">
    <property type="entry name" value="PAS"/>
</dbReference>
<evidence type="ECO:0000259" key="2">
    <source>
        <dbReference type="PROSITE" id="PS50112"/>
    </source>
</evidence>
<dbReference type="AlphaFoldDB" id="A0AAE3W322"/>
<accession>A0AAE3W322</accession>
<feature type="transmembrane region" description="Helical" evidence="1">
    <location>
        <begin position="117"/>
        <end position="138"/>
    </location>
</feature>
<feature type="transmembrane region" description="Helical" evidence="1">
    <location>
        <begin position="176"/>
        <end position="197"/>
    </location>
</feature>
<feature type="transmembrane region" description="Helical" evidence="1">
    <location>
        <begin position="276"/>
        <end position="294"/>
    </location>
</feature>
<feature type="transmembrane region" description="Helical" evidence="1">
    <location>
        <begin position="29"/>
        <end position="50"/>
    </location>
</feature>
<dbReference type="Gene3D" id="3.30.450.20">
    <property type="entry name" value="PAS domain"/>
    <property type="match status" value="1"/>
</dbReference>
<dbReference type="CDD" id="cd00130">
    <property type="entry name" value="PAS"/>
    <property type="match status" value="1"/>
</dbReference>
<keyword evidence="4" id="KW-1185">Reference proteome</keyword>
<evidence type="ECO:0000313" key="4">
    <source>
        <dbReference type="Proteomes" id="UP001240236"/>
    </source>
</evidence>
<dbReference type="RefSeq" id="WP_307243211.1">
    <property type="nucleotide sequence ID" value="NZ_JAUSUZ010000001.1"/>
</dbReference>
<protein>
    <submittedName>
        <fullName evidence="3">PAS domain S-box-containing protein</fullName>
    </submittedName>
</protein>
<name>A0AAE3W322_9ACTN</name>
<evidence type="ECO:0000313" key="3">
    <source>
        <dbReference type="EMBL" id="MDQ0368574.1"/>
    </source>
</evidence>
<sequence length="609" mass="65728">MTARRMMAAHAAVMIVLGAAVFTPLPDSLIFALIGLVTIGAIVTGVRWNGPLRRAPWWWLAAAAGVMALGDTFYGQYAHGARLIVSEVAYLAMFPLIVIGLIQLTRPSGLLRDRSRLIDWLTFGASVALLAWVLLLGPALRTDGGDVTSAATHSLGCLFLLLATVGVTIDTRLSASVTLLAVGAAGLLFGDVAWLVLDLRYGGWPEGSPFELAYLLFYTAWGQAALHPSMSRLTSPPAAEPGELRLVWKVLLGVSVLIPPGVLLVETVRGEVVDGVMIAALATVIYGAVFARLFDAVEKHRRLLARERHLREICGALVAAAGPDEVDRAIRGAVRALLNDAGHRIVLSVHRADGKPAAANSVWGPGMPTPYPLPTPAAARRTRLLRTHTLHPALADQLGNLPGTLVCPLVLDDATIGPPRVGALFVSADTHVLRALQDSIEVVAVQATLALERIFLTAEMTRRESEQYVSAVVQNTSDVVLIVDEADRIRYYSPSLPIVLGIRPRAFGTLADLIQSDDRPQIDRTFELARGSGNTDGVREEWSLLRDDGSRIVLDVSCRDLRADRLVRGYVLTLCDAAGRHRKEQALIQRALLDSAPGKNRRSVTNRFK</sequence>
<keyword evidence="1" id="KW-0812">Transmembrane</keyword>
<gene>
    <name evidence="3" type="ORF">J2S42_005243</name>
</gene>
<feature type="transmembrane region" description="Helical" evidence="1">
    <location>
        <begin position="83"/>
        <end position="105"/>
    </location>
</feature>
<reference evidence="3 4" key="1">
    <citation type="submission" date="2023-07" db="EMBL/GenBank/DDBJ databases">
        <title>Sequencing the genomes of 1000 actinobacteria strains.</title>
        <authorList>
            <person name="Klenk H.-P."/>
        </authorList>
    </citation>
    <scope>NUCLEOTIDE SEQUENCE [LARGE SCALE GENOMIC DNA]</scope>
    <source>
        <strain evidence="3 4">DSM 44709</strain>
    </source>
</reference>
<dbReference type="Proteomes" id="UP001240236">
    <property type="component" value="Unassembled WGS sequence"/>
</dbReference>
<proteinExistence type="predicted"/>
<dbReference type="NCBIfam" id="TIGR00229">
    <property type="entry name" value="sensory_box"/>
    <property type="match status" value="1"/>
</dbReference>